<evidence type="ECO:0000313" key="6">
    <source>
        <dbReference type="EMBL" id="SPC05537.1"/>
    </source>
</evidence>
<dbReference type="Pfam" id="PF01557">
    <property type="entry name" value="FAA_hydrolase"/>
    <property type="match status" value="1"/>
</dbReference>
<evidence type="ECO:0000256" key="1">
    <source>
        <dbReference type="ARBA" id="ARBA00001946"/>
    </source>
</evidence>
<reference evidence="7" key="1">
    <citation type="submission" date="2018-01" db="EMBL/GenBank/DDBJ databases">
        <authorList>
            <person name="Clerissi C."/>
        </authorList>
    </citation>
    <scope>NUCLEOTIDE SEQUENCE</scope>
    <source>
        <strain evidence="7">Cupriavidus oxalaticus LMG 2235</strain>
    </source>
</reference>
<dbReference type="InterPro" id="IPR036663">
    <property type="entry name" value="Fumarylacetoacetase_C_sf"/>
</dbReference>
<keyword evidence="9" id="KW-1185">Reference proteome</keyword>
<dbReference type="Gene3D" id="3.90.850.10">
    <property type="entry name" value="Fumarylacetoacetase-like, C-terminal domain"/>
    <property type="match status" value="1"/>
</dbReference>
<reference evidence="8" key="2">
    <citation type="submission" date="2018-01" db="EMBL/GenBank/DDBJ databases">
        <authorList>
            <person name="Gaut B.S."/>
            <person name="Morton B.R."/>
            <person name="Clegg M.T."/>
            <person name="Duvall M.R."/>
        </authorList>
    </citation>
    <scope>NUCLEOTIDE SEQUENCE [LARGE SCALE GENOMIC DNA]</scope>
</reference>
<keyword evidence="7" id="KW-0378">Hydrolase</keyword>
<dbReference type="GeneID" id="303491866"/>
<dbReference type="EMBL" id="CP069812">
    <property type="protein sequence ID" value="QRQ95732.1"/>
    <property type="molecule type" value="Genomic_DNA"/>
</dbReference>
<evidence type="ECO:0000313" key="5">
    <source>
        <dbReference type="EMBL" id="QRQ95732.1"/>
    </source>
</evidence>
<name>A0A375G0N8_9BURK</name>
<dbReference type="AlphaFoldDB" id="A0A375G0N8"/>
<evidence type="ECO:0000259" key="4">
    <source>
        <dbReference type="Pfam" id="PF01557"/>
    </source>
</evidence>
<gene>
    <name evidence="7" type="ORF">CO2235_140103</name>
    <name evidence="6" type="ORF">CO2235_U1080004</name>
    <name evidence="5" type="ORF">JTE92_20115</name>
</gene>
<comment type="similarity">
    <text evidence="2">Belongs to the FAH family.</text>
</comment>
<dbReference type="GO" id="GO:0016787">
    <property type="term" value="F:hydrolase activity"/>
    <property type="evidence" value="ECO:0007669"/>
    <property type="project" value="UniProtKB-KW"/>
</dbReference>
<dbReference type="Proteomes" id="UP000623307">
    <property type="component" value="Chromosome 2"/>
</dbReference>
<evidence type="ECO:0000313" key="7">
    <source>
        <dbReference type="EMBL" id="SPC12302.1"/>
    </source>
</evidence>
<dbReference type="EMBL" id="OGUS01000114">
    <property type="protein sequence ID" value="SPC12302.1"/>
    <property type="molecule type" value="Genomic_DNA"/>
</dbReference>
<dbReference type="SUPFAM" id="SSF56529">
    <property type="entry name" value="FAH"/>
    <property type="match status" value="1"/>
</dbReference>
<dbReference type="EMBL" id="OGUS01000011">
    <property type="protein sequence ID" value="SPC05537.1"/>
    <property type="molecule type" value="Genomic_DNA"/>
</dbReference>
<evidence type="ECO:0000256" key="3">
    <source>
        <dbReference type="ARBA" id="ARBA00022723"/>
    </source>
</evidence>
<dbReference type="GO" id="GO:0044281">
    <property type="term" value="P:small molecule metabolic process"/>
    <property type="evidence" value="ECO:0007669"/>
    <property type="project" value="UniProtKB-ARBA"/>
</dbReference>
<evidence type="ECO:0000256" key="2">
    <source>
        <dbReference type="ARBA" id="ARBA00010211"/>
    </source>
</evidence>
<dbReference type="InterPro" id="IPR011234">
    <property type="entry name" value="Fumarylacetoacetase-like_C"/>
</dbReference>
<organism evidence="7">
    <name type="scientific">Cupriavidus oxalaticus</name>
    <dbReference type="NCBI Taxonomy" id="96344"/>
    <lineage>
        <taxon>Bacteria</taxon>
        <taxon>Pseudomonadati</taxon>
        <taxon>Pseudomonadota</taxon>
        <taxon>Betaproteobacteria</taxon>
        <taxon>Burkholderiales</taxon>
        <taxon>Burkholderiaceae</taxon>
        <taxon>Cupriavidus</taxon>
    </lineage>
</organism>
<accession>A0A375G0N8</accession>
<protein>
    <submittedName>
        <fullName evidence="7">Fumarylacetoacetate (FAA) hydrolase family protein</fullName>
    </submittedName>
    <submittedName>
        <fullName evidence="5">Fumarylacetoacetate hydrolase family protein</fullName>
    </submittedName>
</protein>
<sequence>MRLANVSVGGVARYGAITEDGFIDLGLFFGGRCQCLADILTEDLLAEARAAQKEAAASATPLDAIRYLPALPGKASRVIAIGWAYGEHQREVGREPSPFPSIFPKFQESFVGHGETLAAPHISDMYDFEGEVALVIGKGGRDIPAARGCEHIAGYTIVMDGSVRDWQQHSVPAGKNFEKSSAIGPWITTADEIERPGDMRLSTRLNGQLMQQADFREMVWDPGYLVHYLSTIFALRPGDIVSTGTPAGVGHKRRPQVFMKAGDVIEVGVEGLGTLRNPIERSAAA</sequence>
<feature type="domain" description="Fumarylacetoacetase-like C-terminal" evidence="4">
    <location>
        <begin position="78"/>
        <end position="279"/>
    </location>
</feature>
<evidence type="ECO:0000313" key="8">
    <source>
        <dbReference type="Proteomes" id="UP000256862"/>
    </source>
</evidence>
<keyword evidence="3" id="KW-0479">Metal-binding</keyword>
<evidence type="ECO:0000313" key="9">
    <source>
        <dbReference type="Proteomes" id="UP000623307"/>
    </source>
</evidence>
<dbReference type="Proteomes" id="UP000256862">
    <property type="component" value="Chromosome CO2235"/>
</dbReference>
<dbReference type="PANTHER" id="PTHR42796">
    <property type="entry name" value="FUMARYLACETOACETATE HYDROLASE DOMAIN-CONTAINING PROTEIN 2A-RELATED"/>
    <property type="match status" value="1"/>
</dbReference>
<dbReference type="RefSeq" id="WP_063238949.1">
    <property type="nucleotide sequence ID" value="NZ_CP069810.1"/>
</dbReference>
<reference evidence="5 9" key="3">
    <citation type="submission" date="2021-02" db="EMBL/GenBank/DDBJ databases">
        <title>Complete Genome Sequence of Cupriavidus oxalaticus Strain Ox1, a Soil Oxalate-Degrading Species.</title>
        <authorList>
            <person name="Palmieri F."/>
            <person name="Udriet P."/>
            <person name="Deuasquier M."/>
            <person name="Beaudoing E."/>
            <person name="Johnson S.L."/>
            <person name="Davenport K.W."/>
            <person name="Chain P.S."/>
            <person name="Bindschedler S."/>
            <person name="Junier P."/>
        </authorList>
    </citation>
    <scope>NUCLEOTIDE SEQUENCE [LARGE SCALE GENOMIC DNA]</scope>
    <source>
        <strain evidence="5 9">Ox1</strain>
    </source>
</reference>
<dbReference type="PANTHER" id="PTHR42796:SF4">
    <property type="entry name" value="FUMARYLACETOACETATE HYDROLASE DOMAIN-CONTAINING PROTEIN 2A"/>
    <property type="match status" value="1"/>
</dbReference>
<dbReference type="GO" id="GO:0046872">
    <property type="term" value="F:metal ion binding"/>
    <property type="evidence" value="ECO:0007669"/>
    <property type="project" value="UniProtKB-KW"/>
</dbReference>
<dbReference type="InterPro" id="IPR051121">
    <property type="entry name" value="FAH"/>
</dbReference>
<proteinExistence type="inferred from homology"/>
<comment type="cofactor">
    <cofactor evidence="1">
        <name>Mg(2+)</name>
        <dbReference type="ChEBI" id="CHEBI:18420"/>
    </cofactor>
</comment>